<organism evidence="2 3">
    <name type="scientific">Vitrella brassicaformis (strain CCMP3155)</name>
    <dbReference type="NCBI Taxonomy" id="1169540"/>
    <lineage>
        <taxon>Eukaryota</taxon>
        <taxon>Sar</taxon>
        <taxon>Alveolata</taxon>
        <taxon>Colpodellida</taxon>
        <taxon>Vitrellaceae</taxon>
        <taxon>Vitrella</taxon>
    </lineage>
</organism>
<evidence type="ECO:0000256" key="1">
    <source>
        <dbReference type="SAM" id="SignalP"/>
    </source>
</evidence>
<feature type="chain" id="PRO_5005187797" description="Galactose mutarotase N-terminal barrel domain-containing protein" evidence="1">
    <location>
        <begin position="26"/>
        <end position="258"/>
    </location>
</feature>
<protein>
    <recommendedName>
        <fullName evidence="4">Galactose mutarotase N-terminal barrel domain-containing protein</fullName>
    </recommendedName>
</protein>
<feature type="signal peptide" evidence="1">
    <location>
        <begin position="1"/>
        <end position="25"/>
    </location>
</feature>
<gene>
    <name evidence="2" type="ORF">Vbra_5476</name>
</gene>
<dbReference type="InParanoid" id="A0A0G4EXT5"/>
<dbReference type="Proteomes" id="UP000041254">
    <property type="component" value="Unassembled WGS sequence"/>
</dbReference>
<dbReference type="AlphaFoldDB" id="A0A0G4EXT5"/>
<keyword evidence="1" id="KW-0732">Signal</keyword>
<reference evidence="2 3" key="1">
    <citation type="submission" date="2014-11" db="EMBL/GenBank/DDBJ databases">
        <authorList>
            <person name="Zhu J."/>
            <person name="Qi W."/>
            <person name="Song R."/>
        </authorList>
    </citation>
    <scope>NUCLEOTIDE SEQUENCE [LARGE SCALE GENOMIC DNA]</scope>
</reference>
<accession>A0A0G4EXT5</accession>
<dbReference type="EMBL" id="CDMY01000343">
    <property type="protein sequence ID" value="CEM03531.1"/>
    <property type="molecule type" value="Genomic_DNA"/>
</dbReference>
<evidence type="ECO:0000313" key="2">
    <source>
        <dbReference type="EMBL" id="CEM03531.1"/>
    </source>
</evidence>
<name>A0A0G4EXT5_VITBC</name>
<evidence type="ECO:0000313" key="3">
    <source>
        <dbReference type="Proteomes" id="UP000041254"/>
    </source>
</evidence>
<keyword evidence="3" id="KW-1185">Reference proteome</keyword>
<dbReference type="PhylomeDB" id="A0A0G4EXT5"/>
<proteinExistence type="predicted"/>
<sequence length="258" mass="27237">MVSSVCVVLSLLAAVPALLPSAVLAQTSTQAQAFSPVSRLTPGSLNHLAVIGIMKTDGSFSLYVQNFGPGSVSLTTVDESNSIVSSATISQDDSLTSQTPFDASNEMTFIFAAANGTEVFRQTVNGLTYTIAPEADNDSILNLKMTTKNVVQLTFSNPLLFDLVATIEHEGEQVDASETVIPPRASLASGRLQLTFLQQLSEGDGLYASLRPKDESHGTGVVGFVAITNCPPIGDADRRRRLRAIEGMAIEGMARVSA</sequence>
<evidence type="ECO:0008006" key="4">
    <source>
        <dbReference type="Google" id="ProtNLM"/>
    </source>
</evidence>
<dbReference type="VEuPathDB" id="CryptoDB:Vbra_5476"/>